<reference evidence="4" key="1">
    <citation type="submission" date="2020-08" db="EMBL/GenBank/DDBJ databases">
        <title>Hyunsoonleella sp. strain SJ7 genome sequencing and assembly.</title>
        <authorList>
            <person name="Kim I."/>
        </authorList>
    </citation>
    <scope>NUCLEOTIDE SEQUENCE</scope>
    <source>
        <strain evidence="4">SJ7</strain>
    </source>
</reference>
<evidence type="ECO:0000313" key="5">
    <source>
        <dbReference type="Proteomes" id="UP000656244"/>
    </source>
</evidence>
<dbReference type="GO" id="GO:0009190">
    <property type="term" value="P:cyclic nucleotide biosynthetic process"/>
    <property type="evidence" value="ECO:0007669"/>
    <property type="project" value="InterPro"/>
</dbReference>
<dbReference type="EMBL" id="JACNMF010000001">
    <property type="protein sequence ID" value="MBC3757380.1"/>
    <property type="molecule type" value="Genomic_DNA"/>
</dbReference>
<keyword evidence="2" id="KW-0472">Membrane</keyword>
<dbReference type="SUPFAM" id="SSF55073">
    <property type="entry name" value="Nucleotide cyclase"/>
    <property type="match status" value="1"/>
</dbReference>
<evidence type="ECO:0000256" key="1">
    <source>
        <dbReference type="SAM" id="Coils"/>
    </source>
</evidence>
<feature type="coiled-coil region" evidence="1">
    <location>
        <begin position="19"/>
        <end position="46"/>
    </location>
</feature>
<dbReference type="InterPro" id="IPR001054">
    <property type="entry name" value="A/G_cyclase"/>
</dbReference>
<dbReference type="PROSITE" id="PS50125">
    <property type="entry name" value="GUANYLATE_CYCLASE_2"/>
    <property type="match status" value="1"/>
</dbReference>
<proteinExistence type="predicted"/>
<dbReference type="Pfam" id="PF00211">
    <property type="entry name" value="Guanylate_cyc"/>
    <property type="match status" value="1"/>
</dbReference>
<gene>
    <name evidence="4" type="ORF">H7U19_03115</name>
</gene>
<organism evidence="4 5">
    <name type="scientific">Hyunsoonleella aquatilis</name>
    <dbReference type="NCBI Taxonomy" id="2762758"/>
    <lineage>
        <taxon>Bacteria</taxon>
        <taxon>Pseudomonadati</taxon>
        <taxon>Bacteroidota</taxon>
        <taxon>Flavobacteriia</taxon>
        <taxon>Flavobacteriales</taxon>
        <taxon>Flavobacteriaceae</taxon>
    </lineage>
</organism>
<keyword evidence="2" id="KW-1133">Transmembrane helix</keyword>
<dbReference type="SMART" id="SM00044">
    <property type="entry name" value="CYCc"/>
    <property type="match status" value="1"/>
</dbReference>
<dbReference type="CDD" id="cd07302">
    <property type="entry name" value="CHD"/>
    <property type="match status" value="1"/>
</dbReference>
<feature type="domain" description="Guanylate cyclase" evidence="3">
    <location>
        <begin position="74"/>
        <end position="206"/>
    </location>
</feature>
<evidence type="ECO:0000313" key="4">
    <source>
        <dbReference type="EMBL" id="MBC3757380.1"/>
    </source>
</evidence>
<dbReference type="GO" id="GO:0004016">
    <property type="term" value="F:adenylate cyclase activity"/>
    <property type="evidence" value="ECO:0007669"/>
    <property type="project" value="UniProtKB-ARBA"/>
</dbReference>
<dbReference type="InterPro" id="IPR050697">
    <property type="entry name" value="Adenylyl/Guanylyl_Cyclase_3/4"/>
</dbReference>
<protein>
    <submittedName>
        <fullName evidence="4">Adenylate/guanylate cyclase domain-containing protein</fullName>
    </submittedName>
</protein>
<dbReference type="InterPro" id="IPR029787">
    <property type="entry name" value="Nucleotide_cyclase"/>
</dbReference>
<dbReference type="RefSeq" id="WP_186558648.1">
    <property type="nucleotide sequence ID" value="NZ_JACNMF010000001.1"/>
</dbReference>
<keyword evidence="2" id="KW-0812">Transmembrane</keyword>
<sequence>MLYYILIPTALIAVFISIILRQRKKNKKLEKLLDHTNQKLERLQVHFGRFTPEEVIEHLSDSNDVFKPTNRPVTVLFADLKGFTKMCEEMDPTVVVTVLNGYFRCMSKVLTKHHGQVTELIGDGILSLFGALKNNPWQSQDAVKAALEMREALKEYNKELRAKSFPELSFGIGIHKGKVLAGVMGNYELSKFGVVGDPINVAARVEALTREFQSDILITEDIKKELDERFILKKMKPAMVKGKSKPIITYTVEELIKK</sequence>
<evidence type="ECO:0000259" key="3">
    <source>
        <dbReference type="PROSITE" id="PS50125"/>
    </source>
</evidence>
<comment type="caution">
    <text evidence="4">The sequence shown here is derived from an EMBL/GenBank/DDBJ whole genome shotgun (WGS) entry which is preliminary data.</text>
</comment>
<dbReference type="GO" id="GO:0035556">
    <property type="term" value="P:intracellular signal transduction"/>
    <property type="evidence" value="ECO:0007669"/>
    <property type="project" value="InterPro"/>
</dbReference>
<dbReference type="PANTHER" id="PTHR43081">
    <property type="entry name" value="ADENYLATE CYCLASE, TERMINAL-DIFFERENTIATION SPECIFIC-RELATED"/>
    <property type="match status" value="1"/>
</dbReference>
<feature type="transmembrane region" description="Helical" evidence="2">
    <location>
        <begin position="6"/>
        <end position="22"/>
    </location>
</feature>
<evidence type="ECO:0000256" key="2">
    <source>
        <dbReference type="SAM" id="Phobius"/>
    </source>
</evidence>
<name>A0A923HDD8_9FLAO</name>
<keyword evidence="5" id="KW-1185">Reference proteome</keyword>
<dbReference type="Gene3D" id="3.30.70.1230">
    <property type="entry name" value="Nucleotide cyclase"/>
    <property type="match status" value="1"/>
</dbReference>
<accession>A0A923HDD8</accession>
<dbReference type="Proteomes" id="UP000656244">
    <property type="component" value="Unassembled WGS sequence"/>
</dbReference>
<dbReference type="AlphaFoldDB" id="A0A923HDD8"/>
<keyword evidence="1" id="KW-0175">Coiled coil</keyword>
<dbReference type="PANTHER" id="PTHR43081:SF1">
    <property type="entry name" value="ADENYLATE CYCLASE, TERMINAL-DIFFERENTIATION SPECIFIC"/>
    <property type="match status" value="1"/>
</dbReference>